<keyword evidence="5" id="KW-0547">Nucleotide-binding</keyword>
<dbReference type="GO" id="GO:0003989">
    <property type="term" value="F:acetyl-CoA carboxylase activity"/>
    <property type="evidence" value="ECO:0007669"/>
    <property type="project" value="InterPro"/>
</dbReference>
<keyword evidence="5" id="KW-0067">ATP-binding</keyword>
<comment type="catalytic activity">
    <reaction evidence="5">
        <text>N(6)-carboxybiotinyl-L-lysyl-[protein] + acetyl-CoA = N(6)-biotinyl-L-lysyl-[protein] + malonyl-CoA</text>
        <dbReference type="Rhea" id="RHEA:54728"/>
        <dbReference type="Rhea" id="RHEA-COMP:10505"/>
        <dbReference type="Rhea" id="RHEA-COMP:10506"/>
        <dbReference type="ChEBI" id="CHEBI:57288"/>
        <dbReference type="ChEBI" id="CHEBI:57384"/>
        <dbReference type="ChEBI" id="CHEBI:83144"/>
        <dbReference type="ChEBI" id="CHEBI:83145"/>
        <dbReference type="EC" id="2.1.3.15"/>
    </reaction>
</comment>
<keyword evidence="1 5" id="KW-0444">Lipid biosynthesis</keyword>
<evidence type="ECO:0000313" key="8">
    <source>
        <dbReference type="Proteomes" id="UP000189941"/>
    </source>
</evidence>
<dbReference type="RefSeq" id="WP_078755809.1">
    <property type="nucleotide sequence ID" value="NZ_FUWO01000007.1"/>
</dbReference>
<dbReference type="GO" id="GO:2001295">
    <property type="term" value="P:malonyl-CoA biosynthetic process"/>
    <property type="evidence" value="ECO:0007669"/>
    <property type="project" value="UniProtKB-UniRule"/>
</dbReference>
<dbReference type="HAMAP" id="MF_01395">
    <property type="entry name" value="AcetylCoA_CT_beta"/>
    <property type="match status" value="1"/>
</dbReference>
<evidence type="ECO:0000256" key="5">
    <source>
        <dbReference type="HAMAP-Rule" id="MF_01395"/>
    </source>
</evidence>
<evidence type="ECO:0000256" key="4">
    <source>
        <dbReference type="ARBA" id="ARBA00023098"/>
    </source>
</evidence>
<dbReference type="Gene3D" id="3.90.226.10">
    <property type="entry name" value="2-enoyl-CoA Hydratase, Chain A, domain 1"/>
    <property type="match status" value="1"/>
</dbReference>
<keyword evidence="3 5" id="KW-0863">Zinc-finger</keyword>
<dbReference type="Proteomes" id="UP000189941">
    <property type="component" value="Unassembled WGS sequence"/>
</dbReference>
<name>A0A1T4LDB2_9LACT</name>
<evidence type="ECO:0000313" key="7">
    <source>
        <dbReference type="EMBL" id="SJZ52514.1"/>
    </source>
</evidence>
<dbReference type="GO" id="GO:0009317">
    <property type="term" value="C:acetyl-CoA carboxylase complex"/>
    <property type="evidence" value="ECO:0007669"/>
    <property type="project" value="InterPro"/>
</dbReference>
<gene>
    <name evidence="5" type="primary">accD</name>
    <name evidence="7" type="ORF">SAMN02746011_01049</name>
</gene>
<dbReference type="AlphaFoldDB" id="A0A1T4LDB2"/>
<dbReference type="GO" id="GO:0006633">
    <property type="term" value="P:fatty acid biosynthetic process"/>
    <property type="evidence" value="ECO:0007669"/>
    <property type="project" value="UniProtKB-KW"/>
</dbReference>
<evidence type="ECO:0000259" key="6">
    <source>
        <dbReference type="PROSITE" id="PS50980"/>
    </source>
</evidence>
<organism evidence="7 8">
    <name type="scientific">Globicatella sulfidifaciens DSM 15739</name>
    <dbReference type="NCBI Taxonomy" id="1121925"/>
    <lineage>
        <taxon>Bacteria</taxon>
        <taxon>Bacillati</taxon>
        <taxon>Bacillota</taxon>
        <taxon>Bacilli</taxon>
        <taxon>Lactobacillales</taxon>
        <taxon>Aerococcaceae</taxon>
        <taxon>Globicatella</taxon>
    </lineage>
</organism>
<comment type="cofactor">
    <cofactor evidence="5">
        <name>Zn(2+)</name>
        <dbReference type="ChEBI" id="CHEBI:29105"/>
    </cofactor>
    <text evidence="5">Binds 1 zinc ion per subunit.</text>
</comment>
<feature type="binding site" evidence="5">
    <location>
        <position position="37"/>
    </location>
    <ligand>
        <name>Zn(2+)</name>
        <dbReference type="ChEBI" id="CHEBI:29105"/>
    </ligand>
</feature>
<feature type="binding site" evidence="5">
    <location>
        <position position="34"/>
    </location>
    <ligand>
        <name>Zn(2+)</name>
        <dbReference type="ChEBI" id="CHEBI:29105"/>
    </ligand>
</feature>
<dbReference type="EMBL" id="FUWO01000007">
    <property type="protein sequence ID" value="SJZ52514.1"/>
    <property type="molecule type" value="Genomic_DNA"/>
</dbReference>
<dbReference type="Pfam" id="PF01039">
    <property type="entry name" value="Carboxyl_trans"/>
    <property type="match status" value="1"/>
</dbReference>
<keyword evidence="2 5" id="KW-0808">Transferase</keyword>
<accession>A0A1T4LDB2</accession>
<proteinExistence type="inferred from homology"/>
<keyword evidence="5" id="KW-0479">Metal-binding</keyword>
<reference evidence="8" key="1">
    <citation type="submission" date="2017-02" db="EMBL/GenBank/DDBJ databases">
        <authorList>
            <person name="Varghese N."/>
            <person name="Submissions S."/>
        </authorList>
    </citation>
    <scope>NUCLEOTIDE SEQUENCE [LARGE SCALE GENOMIC DNA]</scope>
    <source>
        <strain evidence="8">DSM 15739</strain>
    </source>
</reference>
<feature type="binding site" evidence="5">
    <location>
        <position position="55"/>
    </location>
    <ligand>
        <name>Zn(2+)</name>
        <dbReference type="ChEBI" id="CHEBI:29105"/>
    </ligand>
</feature>
<comment type="caution">
    <text evidence="5">Lacks conserved residue(s) required for the propagation of feature annotation.</text>
</comment>
<dbReference type="PRINTS" id="PR01070">
    <property type="entry name" value="ACCCTRFRASEB"/>
</dbReference>
<dbReference type="InterPro" id="IPR029045">
    <property type="entry name" value="ClpP/crotonase-like_dom_sf"/>
</dbReference>
<keyword evidence="5" id="KW-0276">Fatty acid metabolism</keyword>
<keyword evidence="8" id="KW-1185">Reference proteome</keyword>
<evidence type="ECO:0000256" key="2">
    <source>
        <dbReference type="ARBA" id="ARBA00022679"/>
    </source>
</evidence>
<dbReference type="PANTHER" id="PTHR42995">
    <property type="entry name" value="ACETYL-COENZYME A CARBOXYLASE CARBOXYL TRANSFERASE SUBUNIT BETA, CHLOROPLASTIC"/>
    <property type="match status" value="1"/>
</dbReference>
<protein>
    <recommendedName>
        <fullName evidence="5">Acetyl-coenzyme A carboxylase carboxyl transferase subunit beta</fullName>
        <shortName evidence="5">ACCase subunit beta</shortName>
        <shortName evidence="5">Acetyl-CoA carboxylase carboxyltransferase subunit beta</shortName>
        <ecNumber evidence="5">2.1.3.15</ecNumber>
    </recommendedName>
</protein>
<dbReference type="GO" id="GO:0016743">
    <property type="term" value="F:carboxyl- or carbamoyltransferase activity"/>
    <property type="evidence" value="ECO:0007669"/>
    <property type="project" value="UniProtKB-UniRule"/>
</dbReference>
<sequence>MELFKNKKIIRLNAQPPTYHEKKSKIPDNFLTTCPHCKRNLLPSQVTADYTCERCQGNLQFPANARINWLLDEGSFEEVASDISNQNPIGFPDYEQKLANYQQITNLKEAVVVGTGLMDGMKVALGVMDNRFMMASMGTAVGEKITQLFERATQNQLPVILFIASGGARMQEGIMSLMQMAKISQAVNRHHQAGLFYLAILTHPTTGGVTASFAMQADVILAEEKATIGFAGKRVIEQTIKAKLPKEFQTAETVLENGFIDSIVKRTEQKNRIKFLLKTNQRVMPL</sequence>
<keyword evidence="4 5" id="KW-0443">Lipid metabolism</keyword>
<dbReference type="InterPro" id="IPR034733">
    <property type="entry name" value="AcCoA_carboxyl_beta"/>
</dbReference>
<evidence type="ECO:0000256" key="3">
    <source>
        <dbReference type="ARBA" id="ARBA00022771"/>
    </source>
</evidence>
<dbReference type="GO" id="GO:0005524">
    <property type="term" value="F:ATP binding"/>
    <property type="evidence" value="ECO:0007669"/>
    <property type="project" value="UniProtKB-KW"/>
</dbReference>
<feature type="domain" description="CoA carboxyltransferase N-terminal" evidence="6">
    <location>
        <begin position="30"/>
        <end position="286"/>
    </location>
</feature>
<dbReference type="EC" id="2.1.3.15" evidence="5"/>
<dbReference type="InterPro" id="IPR011762">
    <property type="entry name" value="COA_CT_N"/>
</dbReference>
<comment type="subunit">
    <text evidence="5">Acetyl-CoA carboxylase is a heterohexamer composed of biotin carboxyl carrier protein (AccB), biotin carboxylase (AccC) and two subunits each of ACCase subunit alpha (AccA) and ACCase subunit beta (AccD).</text>
</comment>
<dbReference type="UniPathway" id="UPA00655">
    <property type="reaction ID" value="UER00711"/>
</dbReference>
<keyword evidence="5" id="KW-0963">Cytoplasm</keyword>
<comment type="similarity">
    <text evidence="5">Belongs to the AccD/PCCB family.</text>
</comment>
<feature type="binding site" evidence="5">
    <location>
        <position position="52"/>
    </location>
    <ligand>
        <name>Zn(2+)</name>
        <dbReference type="ChEBI" id="CHEBI:29105"/>
    </ligand>
</feature>
<keyword evidence="5" id="KW-0275">Fatty acid biosynthesis</keyword>
<dbReference type="PANTHER" id="PTHR42995:SF5">
    <property type="entry name" value="ACETYL-COENZYME A CARBOXYLASE CARBOXYL TRANSFERASE SUBUNIT BETA, CHLOROPLASTIC"/>
    <property type="match status" value="1"/>
</dbReference>
<dbReference type="InterPro" id="IPR000438">
    <property type="entry name" value="Acetyl_CoA_COase_Trfase_b_su"/>
</dbReference>
<dbReference type="SUPFAM" id="SSF52096">
    <property type="entry name" value="ClpP/crotonase"/>
    <property type="match status" value="1"/>
</dbReference>
<dbReference type="GO" id="GO:0008270">
    <property type="term" value="F:zinc ion binding"/>
    <property type="evidence" value="ECO:0007669"/>
    <property type="project" value="UniProtKB-UniRule"/>
</dbReference>
<comment type="pathway">
    <text evidence="5">Lipid metabolism; malonyl-CoA biosynthesis; malonyl-CoA from acetyl-CoA: step 1/1.</text>
</comment>
<keyword evidence="5" id="KW-0862">Zinc</keyword>
<comment type="function">
    <text evidence="5">Component of the acetyl coenzyme A carboxylase (ACC) complex. Biotin carboxylase (BC) catalyzes the carboxylation of biotin on its carrier protein (BCCP) and then the CO(2) group is transferred by the transcarboxylase to acetyl-CoA to form malonyl-CoA.</text>
</comment>
<dbReference type="PROSITE" id="PS50980">
    <property type="entry name" value="COA_CT_NTER"/>
    <property type="match status" value="1"/>
</dbReference>
<comment type="subcellular location">
    <subcellularLocation>
        <location evidence="5">Cytoplasm</location>
    </subcellularLocation>
</comment>
<evidence type="ECO:0000256" key="1">
    <source>
        <dbReference type="ARBA" id="ARBA00022516"/>
    </source>
</evidence>
<dbReference type="OrthoDB" id="9772975at2"/>
<dbReference type="STRING" id="1121925.SAMN02746011_01049"/>